<evidence type="ECO:0000256" key="1">
    <source>
        <dbReference type="SAM" id="MobiDB-lite"/>
    </source>
</evidence>
<dbReference type="Proteomes" id="UP000652761">
    <property type="component" value="Unassembled WGS sequence"/>
</dbReference>
<name>A0A843TH59_COLES</name>
<evidence type="ECO:0000313" key="2">
    <source>
        <dbReference type="EMBL" id="MQL69566.1"/>
    </source>
</evidence>
<protein>
    <submittedName>
        <fullName evidence="2">Uncharacterized protein</fullName>
    </submittedName>
</protein>
<accession>A0A843TH59</accession>
<keyword evidence="3" id="KW-1185">Reference proteome</keyword>
<sequence>MHSGIENLSSVLGCLCVSVDRSTHIHLMSTQAEIRSTHVFFCVDTTSSQVDTHLACVDTTTPRRRFMFGAFMAPKQTPRRGAKARAAVKGVVIEEPPMQRRSKFRHDPSKRKSDSIHSGTPSK</sequence>
<organism evidence="2 3">
    <name type="scientific">Colocasia esculenta</name>
    <name type="common">Wild taro</name>
    <name type="synonym">Arum esculentum</name>
    <dbReference type="NCBI Taxonomy" id="4460"/>
    <lineage>
        <taxon>Eukaryota</taxon>
        <taxon>Viridiplantae</taxon>
        <taxon>Streptophyta</taxon>
        <taxon>Embryophyta</taxon>
        <taxon>Tracheophyta</taxon>
        <taxon>Spermatophyta</taxon>
        <taxon>Magnoliopsida</taxon>
        <taxon>Liliopsida</taxon>
        <taxon>Araceae</taxon>
        <taxon>Aroideae</taxon>
        <taxon>Colocasieae</taxon>
        <taxon>Colocasia</taxon>
    </lineage>
</organism>
<gene>
    <name evidence="2" type="ORF">Taro_001859</name>
</gene>
<evidence type="ECO:0000313" key="3">
    <source>
        <dbReference type="Proteomes" id="UP000652761"/>
    </source>
</evidence>
<dbReference type="EMBL" id="NMUH01000041">
    <property type="protein sequence ID" value="MQL69566.1"/>
    <property type="molecule type" value="Genomic_DNA"/>
</dbReference>
<reference evidence="2" key="1">
    <citation type="submission" date="2017-07" db="EMBL/GenBank/DDBJ databases">
        <title>Taro Niue Genome Assembly and Annotation.</title>
        <authorList>
            <person name="Atibalentja N."/>
            <person name="Keating K."/>
            <person name="Fields C.J."/>
        </authorList>
    </citation>
    <scope>NUCLEOTIDE SEQUENCE</scope>
    <source>
        <strain evidence="2">Niue_2</strain>
        <tissue evidence="2">Leaf</tissue>
    </source>
</reference>
<dbReference type="AlphaFoldDB" id="A0A843TH59"/>
<proteinExistence type="predicted"/>
<comment type="caution">
    <text evidence="2">The sequence shown here is derived from an EMBL/GenBank/DDBJ whole genome shotgun (WGS) entry which is preliminary data.</text>
</comment>
<feature type="compositionally biased region" description="Basic and acidic residues" evidence="1">
    <location>
        <begin position="105"/>
        <end position="115"/>
    </location>
</feature>
<feature type="region of interest" description="Disordered" evidence="1">
    <location>
        <begin position="92"/>
        <end position="123"/>
    </location>
</feature>